<dbReference type="OrthoDB" id="6721348at2759"/>
<proteinExistence type="predicted"/>
<sequence length="154" mass="17983">MISQDVSIQKYPVAAPFNYLDNGQIEQTFPKLSMERLKGGIFDGPQIRTLMKDANSMKVMTTVEAEAWSGLVSVKVLQSFRILEANRSIKIHFLHNHLGRFPDKLGDCRKEQGELFQQDIKVMEERYQARWNRHMMVVYCWSLQRPRIPQKKGL</sequence>
<evidence type="ECO:0000313" key="2">
    <source>
        <dbReference type="Proteomes" id="UP000801492"/>
    </source>
</evidence>
<dbReference type="EMBL" id="VTPC01088108">
    <property type="protein sequence ID" value="KAF2886311.1"/>
    <property type="molecule type" value="Genomic_DNA"/>
</dbReference>
<comment type="caution">
    <text evidence="1">The sequence shown here is derived from an EMBL/GenBank/DDBJ whole genome shotgun (WGS) entry which is preliminary data.</text>
</comment>
<dbReference type="Proteomes" id="UP000801492">
    <property type="component" value="Unassembled WGS sequence"/>
</dbReference>
<dbReference type="PANTHER" id="PTHR46114">
    <property type="entry name" value="APPLE DOMAIN-CONTAINING PROTEIN"/>
    <property type="match status" value="1"/>
</dbReference>
<keyword evidence="2" id="KW-1185">Reference proteome</keyword>
<dbReference type="AlphaFoldDB" id="A0A8K0CIG9"/>
<accession>A0A8K0CIG9</accession>
<evidence type="ECO:0000313" key="1">
    <source>
        <dbReference type="EMBL" id="KAF2886311.1"/>
    </source>
</evidence>
<gene>
    <name evidence="1" type="ORF">ILUMI_19862</name>
</gene>
<reference evidence="1" key="1">
    <citation type="submission" date="2019-08" db="EMBL/GenBank/DDBJ databases">
        <title>The genome of the North American firefly Photinus pyralis.</title>
        <authorList>
            <consortium name="Photinus pyralis genome working group"/>
            <person name="Fallon T.R."/>
            <person name="Sander Lower S.E."/>
            <person name="Weng J.-K."/>
        </authorList>
    </citation>
    <scope>NUCLEOTIDE SEQUENCE</scope>
    <source>
        <strain evidence="1">TRF0915ILg1</strain>
        <tissue evidence="1">Whole body</tissue>
    </source>
</reference>
<dbReference type="PANTHER" id="PTHR46114:SF1">
    <property type="entry name" value="ZAD DOMAIN-CONTAINING PROTEIN"/>
    <property type="match status" value="1"/>
</dbReference>
<protein>
    <submittedName>
        <fullName evidence="1">Uncharacterized protein</fullName>
    </submittedName>
</protein>
<name>A0A8K0CIG9_IGNLU</name>
<organism evidence="1 2">
    <name type="scientific">Ignelater luminosus</name>
    <name type="common">Cucubano</name>
    <name type="synonym">Pyrophorus luminosus</name>
    <dbReference type="NCBI Taxonomy" id="2038154"/>
    <lineage>
        <taxon>Eukaryota</taxon>
        <taxon>Metazoa</taxon>
        <taxon>Ecdysozoa</taxon>
        <taxon>Arthropoda</taxon>
        <taxon>Hexapoda</taxon>
        <taxon>Insecta</taxon>
        <taxon>Pterygota</taxon>
        <taxon>Neoptera</taxon>
        <taxon>Endopterygota</taxon>
        <taxon>Coleoptera</taxon>
        <taxon>Polyphaga</taxon>
        <taxon>Elateriformia</taxon>
        <taxon>Elateroidea</taxon>
        <taxon>Elateridae</taxon>
        <taxon>Agrypninae</taxon>
        <taxon>Pyrophorini</taxon>
        <taxon>Ignelater</taxon>
    </lineage>
</organism>